<dbReference type="AlphaFoldDB" id="A0A6J8D2Y2"/>
<evidence type="ECO:0000313" key="3">
    <source>
        <dbReference type="Proteomes" id="UP000507470"/>
    </source>
</evidence>
<evidence type="ECO:0000313" key="2">
    <source>
        <dbReference type="EMBL" id="CAC5402435.1"/>
    </source>
</evidence>
<proteinExistence type="predicted"/>
<evidence type="ECO:0000256" key="1">
    <source>
        <dbReference type="SAM" id="MobiDB-lite"/>
    </source>
</evidence>
<dbReference type="Proteomes" id="UP000507470">
    <property type="component" value="Unassembled WGS sequence"/>
</dbReference>
<reference evidence="2 3" key="1">
    <citation type="submission" date="2020-06" db="EMBL/GenBank/DDBJ databases">
        <authorList>
            <person name="Li R."/>
            <person name="Bekaert M."/>
        </authorList>
    </citation>
    <scope>NUCLEOTIDE SEQUENCE [LARGE SCALE GENOMIC DNA]</scope>
    <source>
        <strain evidence="3">wild</strain>
    </source>
</reference>
<keyword evidence="3" id="KW-1185">Reference proteome</keyword>
<gene>
    <name evidence="2" type="ORF">MCOR_36374</name>
</gene>
<name>A0A6J8D2Y2_MYTCO</name>
<organism evidence="2 3">
    <name type="scientific">Mytilus coruscus</name>
    <name type="common">Sea mussel</name>
    <dbReference type="NCBI Taxonomy" id="42192"/>
    <lineage>
        <taxon>Eukaryota</taxon>
        <taxon>Metazoa</taxon>
        <taxon>Spiralia</taxon>
        <taxon>Lophotrochozoa</taxon>
        <taxon>Mollusca</taxon>
        <taxon>Bivalvia</taxon>
        <taxon>Autobranchia</taxon>
        <taxon>Pteriomorphia</taxon>
        <taxon>Mytilida</taxon>
        <taxon>Mytiloidea</taxon>
        <taxon>Mytilidae</taxon>
        <taxon>Mytilinae</taxon>
        <taxon>Mytilus</taxon>
    </lineage>
</organism>
<sequence length="497" mass="56237">MARIHPEVLSPWEAIPQIRVQEGIRSIVDYARRRFGAEYEVGPSGDGMVSGTQSTVSMACMVQTDVAKIQPRVNARTRNELEYLPECRRNGLTEADLLNTGVPRKLSSGQMSLGLMMEIHRYLDKYRSSNKVDRFHEIICSLFEVTKMADTERNTMHVRVDVSIPLELRGLVESSANAFFLYAGRTYEISDQKPAVGGREKEETQQQQEVGRGAEERVQRMSNTITELQRKKVNLKEQTNLRVERVGSILGWSVFGVSEADGSLFEPARVVTFHDSSLVHGGREPGPCKICGTHNHTERYVHMCQKKDKLPAYYKYVVEHHTIEDEDCICRKCDAKLTRDSRLLSDDVRPPGKRGSIESSECASDAPDLSVSISGSCFSDCASIAPDLCVSISGSCFLASLHCDKSCRVASVESHKYRTCFKTWDSSRQPFPDSSDVKVTLCDHHYREYRKCVHDKNCCICEKSLKDSKKIVTISRDKQDHFNLYITEELNVEKKRI</sequence>
<dbReference type="EMBL" id="CACVKT020006490">
    <property type="protein sequence ID" value="CAC5402435.1"/>
    <property type="molecule type" value="Genomic_DNA"/>
</dbReference>
<accession>A0A6J8D2Y2</accession>
<protein>
    <submittedName>
        <fullName evidence="2">KRAB</fullName>
    </submittedName>
</protein>
<feature type="region of interest" description="Disordered" evidence="1">
    <location>
        <begin position="193"/>
        <end position="214"/>
    </location>
</feature>